<dbReference type="GeneID" id="110385578"/>
<evidence type="ECO:0000313" key="4">
    <source>
        <dbReference type="Proteomes" id="UP000005204"/>
    </source>
</evidence>
<feature type="compositionally biased region" description="Basic residues" evidence="1">
    <location>
        <begin position="244"/>
        <end position="257"/>
    </location>
</feature>
<dbReference type="EnsemblMetazoa" id="XM_021349310.2">
    <property type="protein sequence ID" value="XP_021204985.2"/>
    <property type="gene ID" value="LOC110385578"/>
</dbReference>
<accession>A0A8R2DL62</accession>
<name>A0A8R2DL62_BOMMO</name>
<dbReference type="Pfam" id="PF25273">
    <property type="entry name" value="DUF7869"/>
    <property type="match status" value="1"/>
</dbReference>
<reference evidence="4" key="1">
    <citation type="journal article" date="2008" name="Insect Biochem. Mol. Biol.">
        <title>The genome of a lepidopteran model insect, the silkworm Bombyx mori.</title>
        <authorList>
            <consortium name="International Silkworm Genome Consortium"/>
        </authorList>
    </citation>
    <scope>NUCLEOTIDE SEQUENCE [LARGE SCALE GENOMIC DNA]</scope>
    <source>
        <strain evidence="4">p50T</strain>
    </source>
</reference>
<feature type="region of interest" description="Disordered" evidence="1">
    <location>
        <begin position="207"/>
        <end position="259"/>
    </location>
</feature>
<proteinExistence type="predicted"/>
<organism evidence="3 4">
    <name type="scientific">Bombyx mori</name>
    <name type="common">Silk moth</name>
    <dbReference type="NCBI Taxonomy" id="7091"/>
    <lineage>
        <taxon>Eukaryota</taxon>
        <taxon>Metazoa</taxon>
        <taxon>Ecdysozoa</taxon>
        <taxon>Arthropoda</taxon>
        <taxon>Hexapoda</taxon>
        <taxon>Insecta</taxon>
        <taxon>Pterygota</taxon>
        <taxon>Neoptera</taxon>
        <taxon>Endopterygota</taxon>
        <taxon>Lepidoptera</taxon>
        <taxon>Glossata</taxon>
        <taxon>Ditrysia</taxon>
        <taxon>Bombycoidea</taxon>
        <taxon>Bombycidae</taxon>
        <taxon>Bombycinae</taxon>
        <taxon>Bombyx</taxon>
    </lineage>
</organism>
<dbReference type="RefSeq" id="XP_021204985.2">
    <property type="nucleotide sequence ID" value="XM_021349310.3"/>
</dbReference>
<dbReference type="Proteomes" id="UP000005204">
    <property type="component" value="Unassembled WGS sequence"/>
</dbReference>
<feature type="domain" description="DUF7869" evidence="2">
    <location>
        <begin position="567"/>
        <end position="736"/>
    </location>
</feature>
<reference evidence="3" key="2">
    <citation type="submission" date="2022-06" db="UniProtKB">
        <authorList>
            <consortium name="EnsemblMetazoa"/>
        </authorList>
    </citation>
    <scope>IDENTIFICATION</scope>
    <source>
        <strain evidence="3">p50T (Dazao)</strain>
    </source>
</reference>
<dbReference type="AlphaFoldDB" id="A0A8R2DL62"/>
<sequence>METERQKFYKHKIKRISISNKDDKSSVIDESDTSKSTVTILGSTSYHKQVNDLSIINSNNIDQQPETLFGDRIDLNYESNFYANTVDEVTNMTDENIPDDLNDRDVNINEVTIEVEREYQEEIDKPEVTEIERTISNDSLQPTITDIIPEKDMDILRKSLEDDNLDDNVQLIQTADDNPIRKKNKRVGVKKSYVDFLSEDDDFAWDSTSWRETDDSSSDQDDQVPTKKKKTSIKDGKVGDAGLKKKRTNKKKVRKDARSKGVQYVKADGSIVKERNMKPNPCLKKNCPYKCQEITSEKRSAIFKHFWELSPERKKQWIISMSSKQSIKRKRSKDSNYRNSTFCYFINDGEGRRQVCLKFLMNTLDVTQRYIYYTLTTQELGMAKEDGRGKCIPPNKTSNAIKESVKSFIKRLPAIPSHYCRKDSTKLYLPVEFKNIKNLYRCYKEDLISKGVDVVSEKVFRQIFTTDFNIGFHVPKKDKCIKCLRFEGQKPEDCAKFQDHLEEKKASKKRLECHRQLGKENPSILCTSFDLQKVLNTPHGNNMLLFYSRKYAVYNLCFYESITRNGFCFIWGESEAKRGANEIATIIQKYIENVDSRGTITSLILYSDSCPGQNKNKIVLATIHNALLQSNNLQAIQMNYLLPGHTEMSVDSIHSTIEQSVRNITVWAPSQWATISQLARKEPAPYNVENLTHEDFLNFDDMSEKYFKGNLVGKISKIRTATFKKSHPNQMKVKFSMKDNASEEIIQIIAKPRAINRRYNTSLPITKAKYMDLKKLCDTGVIPKIFHKEYINLQHCNSKDVLLDTDVEDTVEENDY</sequence>
<dbReference type="InterPro" id="IPR057191">
    <property type="entry name" value="DUF7869"/>
</dbReference>
<evidence type="ECO:0000256" key="1">
    <source>
        <dbReference type="SAM" id="MobiDB-lite"/>
    </source>
</evidence>
<dbReference type="PANTHER" id="PTHR10773">
    <property type="entry name" value="DNA-DIRECTED RNA POLYMERASES I, II, AND III SUBUNIT RPABC2"/>
    <property type="match status" value="1"/>
</dbReference>
<keyword evidence="4" id="KW-1185">Reference proteome</keyword>
<dbReference type="KEGG" id="bmor:110385578"/>
<protein>
    <recommendedName>
        <fullName evidence="2">DUF7869 domain-containing protein</fullName>
    </recommendedName>
</protein>
<evidence type="ECO:0000313" key="3">
    <source>
        <dbReference type="EnsemblMetazoa" id="XP_021204985.2"/>
    </source>
</evidence>
<dbReference type="PANTHER" id="PTHR10773:SF19">
    <property type="match status" value="1"/>
</dbReference>
<evidence type="ECO:0000259" key="2">
    <source>
        <dbReference type="Pfam" id="PF25273"/>
    </source>
</evidence>